<reference evidence="6 7" key="2">
    <citation type="submission" date="2018-06" db="EMBL/GenBank/DDBJ databases">
        <authorList>
            <person name="Zhirakovskaya E."/>
        </authorList>
    </citation>
    <scope>NUCLEOTIDE SEQUENCE [LARGE SCALE GENOMIC DNA]</scope>
    <source>
        <strain evidence="6 7">FBKL4.011</strain>
    </source>
</reference>
<accession>A0A364K7V0</accession>
<feature type="region of interest" description="Disordered" evidence="5">
    <location>
        <begin position="223"/>
        <end position="262"/>
    </location>
</feature>
<comment type="subcellular location">
    <subcellularLocation>
        <location evidence="1">Golgi apparatus membrane</location>
        <topology evidence="1">Peripheral membrane protein</topology>
        <orientation evidence="1">Cytoplasmic side</orientation>
    </subcellularLocation>
</comment>
<evidence type="ECO:0000256" key="2">
    <source>
        <dbReference type="ARBA" id="ARBA00023034"/>
    </source>
</evidence>
<evidence type="ECO:0000256" key="3">
    <source>
        <dbReference type="ARBA" id="ARBA00023121"/>
    </source>
</evidence>
<gene>
    <name evidence="6" type="ORF">DL897_05055</name>
</gene>
<dbReference type="SUPFAM" id="SSF48371">
    <property type="entry name" value="ARM repeat"/>
    <property type="match status" value="1"/>
</dbReference>
<sequence>MEAIMRDSLTLTEKFALLYMNGLNHDEDVFAEEYKEEKNMYAILIELLMEKCIQINDRRVVEFVQPPLDQPKYMNLVIKALSDPNPLLARKLKSWVDFFKAREELLHKIHSDILDRLKNKDLLFDIEEKQVYLVMTKTIYHLETDTTESMIKQMKKELMGDEPLTKQTFALYLLLKITKVVDYYFSKDIQRKINQILDLYLTENQEIKGWIRQLLSTGTKAPKKKNKVKRKTDEEDDEAIYENDREEDNDNQEGDDDEDEEGFIEAVGEFLSEIFD</sequence>
<keyword evidence="3" id="KW-0446">Lipid-binding</keyword>
<evidence type="ECO:0000313" key="6">
    <source>
        <dbReference type="EMBL" id="RAL26363.1"/>
    </source>
</evidence>
<evidence type="ECO:0000256" key="4">
    <source>
        <dbReference type="ARBA" id="ARBA00023136"/>
    </source>
</evidence>
<organism evidence="6 7">
    <name type="scientific">Thermoflavimicrobium daqui</name>
    <dbReference type="NCBI Taxonomy" id="2137476"/>
    <lineage>
        <taxon>Bacteria</taxon>
        <taxon>Bacillati</taxon>
        <taxon>Bacillota</taxon>
        <taxon>Bacilli</taxon>
        <taxon>Bacillales</taxon>
        <taxon>Thermoactinomycetaceae</taxon>
        <taxon>Thermoflavimicrobium</taxon>
    </lineage>
</organism>
<dbReference type="AlphaFoldDB" id="A0A364K7V0"/>
<evidence type="ECO:0000256" key="1">
    <source>
        <dbReference type="ARBA" id="ARBA00004255"/>
    </source>
</evidence>
<dbReference type="GO" id="GO:0012505">
    <property type="term" value="C:endomembrane system"/>
    <property type="evidence" value="ECO:0007669"/>
    <property type="project" value="UniProtKB-ARBA"/>
</dbReference>
<dbReference type="OrthoDB" id="9869747at2"/>
<evidence type="ECO:0000313" key="7">
    <source>
        <dbReference type="Proteomes" id="UP000251213"/>
    </source>
</evidence>
<protein>
    <submittedName>
        <fullName evidence="6">Uncharacterized protein</fullName>
    </submittedName>
</protein>
<dbReference type="InterPro" id="IPR008628">
    <property type="entry name" value="GPP34-like"/>
</dbReference>
<comment type="caution">
    <text evidence="6">The sequence shown here is derived from an EMBL/GenBank/DDBJ whole genome shotgun (WGS) entry which is preliminary data.</text>
</comment>
<keyword evidence="4" id="KW-0472">Membrane</keyword>
<dbReference type="EMBL" id="QJKK01000002">
    <property type="protein sequence ID" value="RAL26363.1"/>
    <property type="molecule type" value="Genomic_DNA"/>
</dbReference>
<dbReference type="Gene3D" id="1.10.3630.10">
    <property type="entry name" value="yeast vps74-n-term truncation variant domain like"/>
    <property type="match status" value="1"/>
</dbReference>
<evidence type="ECO:0000256" key="5">
    <source>
        <dbReference type="SAM" id="MobiDB-lite"/>
    </source>
</evidence>
<reference evidence="6 7" key="1">
    <citation type="submission" date="2018-06" db="EMBL/GenBank/DDBJ databases">
        <title>Thermoflavimicrobium daqus sp. nov., a thermophilic microbe isolated from Moutai-flavour Daqu.</title>
        <authorList>
            <person name="Wang X."/>
            <person name="Zhou H."/>
        </authorList>
    </citation>
    <scope>NUCLEOTIDE SEQUENCE [LARGE SCALE GENOMIC DNA]</scope>
    <source>
        <strain evidence="6 7">FBKL4.011</strain>
    </source>
</reference>
<feature type="compositionally biased region" description="Acidic residues" evidence="5">
    <location>
        <begin position="234"/>
        <end position="262"/>
    </location>
</feature>
<dbReference type="Proteomes" id="UP000251213">
    <property type="component" value="Unassembled WGS sequence"/>
</dbReference>
<keyword evidence="7" id="KW-1185">Reference proteome</keyword>
<dbReference type="GO" id="GO:0005737">
    <property type="term" value="C:cytoplasm"/>
    <property type="evidence" value="ECO:0007669"/>
    <property type="project" value="UniProtKB-ARBA"/>
</dbReference>
<keyword evidence="2" id="KW-0333">Golgi apparatus</keyword>
<dbReference type="Pfam" id="PF05719">
    <property type="entry name" value="GPP34"/>
    <property type="match status" value="1"/>
</dbReference>
<dbReference type="InterPro" id="IPR038261">
    <property type="entry name" value="GPP34-like_sf"/>
</dbReference>
<dbReference type="GO" id="GO:0070273">
    <property type="term" value="F:phosphatidylinositol-4-phosphate binding"/>
    <property type="evidence" value="ECO:0007669"/>
    <property type="project" value="InterPro"/>
</dbReference>
<proteinExistence type="predicted"/>
<dbReference type="InterPro" id="IPR016024">
    <property type="entry name" value="ARM-type_fold"/>
</dbReference>
<name>A0A364K7V0_9BACL</name>